<dbReference type="Pfam" id="PF09411">
    <property type="entry name" value="PagL"/>
    <property type="match status" value="1"/>
</dbReference>
<keyword evidence="2" id="KW-0378">Hydrolase</keyword>
<evidence type="ECO:0000313" key="2">
    <source>
        <dbReference type="EMBL" id="NGP16592.1"/>
    </source>
</evidence>
<dbReference type="InterPro" id="IPR018550">
    <property type="entry name" value="Lipid-A_deacylase-rel"/>
</dbReference>
<gene>
    <name evidence="2" type="ORF">G5575_01830</name>
</gene>
<dbReference type="EMBL" id="JAALFG010000001">
    <property type="protein sequence ID" value="NGP16592.1"/>
    <property type="molecule type" value="Genomic_DNA"/>
</dbReference>
<dbReference type="RefSeq" id="WP_164532843.1">
    <property type="nucleotide sequence ID" value="NZ_JAALFG010000001.1"/>
</dbReference>
<keyword evidence="1" id="KW-0732">Signal</keyword>
<keyword evidence="3" id="KW-1185">Reference proteome</keyword>
<proteinExistence type="predicted"/>
<comment type="caution">
    <text evidence="2">The sequence shown here is derived from an EMBL/GenBank/DDBJ whole genome shotgun (WGS) entry which is preliminary data.</text>
</comment>
<evidence type="ECO:0000313" key="3">
    <source>
        <dbReference type="Proteomes" id="UP000474802"/>
    </source>
</evidence>
<protein>
    <submittedName>
        <fullName evidence="2">Acyloxyacyl hydrolase</fullName>
    </submittedName>
</protein>
<organism evidence="2 3">
    <name type="scientific">Devosia aurantiaca</name>
    <dbReference type="NCBI Taxonomy" id="2714858"/>
    <lineage>
        <taxon>Bacteria</taxon>
        <taxon>Pseudomonadati</taxon>
        <taxon>Pseudomonadota</taxon>
        <taxon>Alphaproteobacteria</taxon>
        <taxon>Hyphomicrobiales</taxon>
        <taxon>Devosiaceae</taxon>
        <taxon>Devosia</taxon>
    </lineage>
</organism>
<name>A0A6M1SM24_9HYPH</name>
<dbReference type="AlphaFoldDB" id="A0A6M1SM24"/>
<accession>A0A6M1SM24</accession>
<dbReference type="Gene3D" id="2.40.160.20">
    <property type="match status" value="1"/>
</dbReference>
<feature type="chain" id="PRO_5026749095" evidence="1">
    <location>
        <begin position="22"/>
        <end position="198"/>
    </location>
</feature>
<evidence type="ECO:0000256" key="1">
    <source>
        <dbReference type="SAM" id="SignalP"/>
    </source>
</evidence>
<dbReference type="GO" id="GO:0016787">
    <property type="term" value="F:hydrolase activity"/>
    <property type="evidence" value="ECO:0007669"/>
    <property type="project" value="UniProtKB-KW"/>
</dbReference>
<reference evidence="2 3" key="2">
    <citation type="submission" date="2020-03" db="EMBL/GenBank/DDBJ databases">
        <title>Devosia chinhatensis sp. nov., isolated from a hexachlorocyclohexane (HCH) dump site in India.</title>
        <authorList>
            <person name="Kumar M."/>
            <person name="Lal R."/>
        </authorList>
    </citation>
    <scope>NUCLEOTIDE SEQUENCE [LARGE SCALE GENOMIC DNA]</scope>
    <source>
        <strain evidence="2 3">H239</strain>
    </source>
</reference>
<feature type="signal peptide" evidence="1">
    <location>
        <begin position="1"/>
        <end position="21"/>
    </location>
</feature>
<dbReference type="Proteomes" id="UP000474802">
    <property type="component" value="Unassembled WGS sequence"/>
</dbReference>
<sequence>MKRVLSAVATLAILAASPALAQDAAPGSFSAGVLDIVDEVRIGGHFHEIYWTMLPQNPQDWYWNRFEDISFDVLFTTPDADVFRWIGSPRPELGATINTKGQDSLFHLGLTWQLPIFETPLYLEGTFGAAAHNGYLTNAPEGYRNFGCQVNFYERFGVGANLTENATATLTYEHTSNAGLCQENAGLSNFGLRLGWKF</sequence>
<reference evidence="2 3" key="1">
    <citation type="submission" date="2020-02" db="EMBL/GenBank/DDBJ databases">
        <authorList>
            <person name="Khan S.A."/>
            <person name="Jeon C.O."/>
            <person name="Chun B.H."/>
        </authorList>
    </citation>
    <scope>NUCLEOTIDE SEQUENCE [LARGE SCALE GENOMIC DNA]</scope>
    <source>
        <strain evidence="2 3">H239</strain>
    </source>
</reference>